<dbReference type="GO" id="GO:0005886">
    <property type="term" value="C:plasma membrane"/>
    <property type="evidence" value="ECO:0007669"/>
    <property type="project" value="UniProtKB-SubCell"/>
</dbReference>
<comment type="similarity">
    <text evidence="2 9">Belongs to the ABC-2 integral membrane protein family.</text>
</comment>
<evidence type="ECO:0000313" key="12">
    <source>
        <dbReference type="Proteomes" id="UP000049472"/>
    </source>
</evidence>
<keyword evidence="8 9" id="KW-0472">Membrane</keyword>
<evidence type="ECO:0000313" key="11">
    <source>
        <dbReference type="EMBL" id="CRL39193.1"/>
    </source>
</evidence>
<proteinExistence type="inferred from homology"/>
<evidence type="ECO:0000256" key="8">
    <source>
        <dbReference type="ARBA" id="ARBA00023136"/>
    </source>
</evidence>
<evidence type="ECO:0000256" key="4">
    <source>
        <dbReference type="ARBA" id="ARBA00022475"/>
    </source>
</evidence>
<dbReference type="InterPro" id="IPR047817">
    <property type="entry name" value="ABC2_TM_bact-type"/>
</dbReference>
<feature type="transmembrane region" description="Helical" evidence="9">
    <location>
        <begin position="366"/>
        <end position="386"/>
    </location>
</feature>
<dbReference type="Proteomes" id="UP000049472">
    <property type="component" value="Unassembled WGS sequence"/>
</dbReference>
<reference evidence="12" key="1">
    <citation type="submission" date="2015-05" db="EMBL/GenBank/DDBJ databases">
        <authorList>
            <consortium name="Pathogen Informatics"/>
        </authorList>
    </citation>
    <scope>NUCLEOTIDE SEQUENCE [LARGE SCALE GENOMIC DNA]</scope>
    <source>
        <strain evidence="12">T1-815</strain>
    </source>
</reference>
<dbReference type="PROSITE" id="PS51012">
    <property type="entry name" value="ABC_TM2"/>
    <property type="match status" value="1"/>
</dbReference>
<sequence>MEEKFIKKVFGITLLVYFASICLVYLVSSKQFHYQETQSDTVSQSQVVGEFAEGDTIKQTFTVDSQYLEGVTVTPATYGKTAEGMLEAKITDANGKNIADIDVDMSELSDNQPYDIKLPEKIKTDNNESYTLELICKSLDGDSQISFYYGNSIKMAKGEISKSYDDSTRVYVNNEGLEGELCLSIDGMNTIWFGNYYWIIMGAIGILLIVYFVVSLNKRKSGKQTVVIAFLDSVSHYKFLISQLVKRDFKTKYKRSVLGVCWSFLNPLLMMLVQYVVFSTIFSSGVANYPVYLLSGIVMFNFFNECCAMGISAITSNSSLITKVYVPKYIYPLSRAMSSLVNLGFSLIPLLIVTFVTGLWPRPAFILLPFPIICMMIFSLGMSYFLSTSMVFFKDTQFIWNVLSTVWLYATPIFYTENIITSPILLKAFHCNPMYQFIYFVRSILIDGVSPSPQHYLYCILLSVVPFILGFWFFKKNEDKFIFNL</sequence>
<evidence type="ECO:0000259" key="10">
    <source>
        <dbReference type="PROSITE" id="PS51012"/>
    </source>
</evidence>
<name>A0A0M6WP06_9FIRM</name>
<dbReference type="Pfam" id="PF01061">
    <property type="entry name" value="ABC2_membrane"/>
    <property type="match status" value="1"/>
</dbReference>
<gene>
    <name evidence="11" type="ORF">T1815_20231</name>
</gene>
<dbReference type="GO" id="GO:0140359">
    <property type="term" value="F:ABC-type transporter activity"/>
    <property type="evidence" value="ECO:0007669"/>
    <property type="project" value="InterPro"/>
</dbReference>
<dbReference type="PANTHER" id="PTHR30413:SF8">
    <property type="entry name" value="TRANSPORT PERMEASE PROTEIN"/>
    <property type="match status" value="1"/>
</dbReference>
<evidence type="ECO:0000256" key="5">
    <source>
        <dbReference type="ARBA" id="ARBA00022519"/>
    </source>
</evidence>
<keyword evidence="12" id="KW-1185">Reference proteome</keyword>
<comment type="subcellular location">
    <subcellularLocation>
        <location evidence="1">Cell inner membrane</location>
        <topology evidence="1">Multi-pass membrane protein</topology>
    </subcellularLocation>
    <subcellularLocation>
        <location evidence="9">Cell membrane</location>
        <topology evidence="9">Multi-pass membrane protein</topology>
    </subcellularLocation>
</comment>
<evidence type="ECO:0000256" key="1">
    <source>
        <dbReference type="ARBA" id="ARBA00004429"/>
    </source>
</evidence>
<evidence type="ECO:0000256" key="2">
    <source>
        <dbReference type="ARBA" id="ARBA00007783"/>
    </source>
</evidence>
<dbReference type="AlphaFoldDB" id="A0A0M6WP06"/>
<feature type="transmembrane region" description="Helical" evidence="9">
    <location>
        <begin position="289"/>
        <end position="315"/>
    </location>
</feature>
<feature type="transmembrane region" description="Helical" evidence="9">
    <location>
        <begin position="455"/>
        <end position="474"/>
    </location>
</feature>
<keyword evidence="6 9" id="KW-0812">Transmembrane</keyword>
<keyword evidence="3 9" id="KW-0813">Transport</keyword>
<evidence type="ECO:0000256" key="6">
    <source>
        <dbReference type="ARBA" id="ARBA00022692"/>
    </source>
</evidence>
<organism evidence="11 12">
    <name type="scientific">Agathobacter rectalis</name>
    <dbReference type="NCBI Taxonomy" id="39491"/>
    <lineage>
        <taxon>Bacteria</taxon>
        <taxon>Bacillati</taxon>
        <taxon>Bacillota</taxon>
        <taxon>Clostridia</taxon>
        <taxon>Lachnospirales</taxon>
        <taxon>Lachnospiraceae</taxon>
        <taxon>Agathobacter</taxon>
    </lineage>
</organism>
<evidence type="ECO:0000256" key="9">
    <source>
        <dbReference type="RuleBase" id="RU361157"/>
    </source>
</evidence>
<accession>A0A0M6WP06</accession>
<keyword evidence="4 9" id="KW-1003">Cell membrane</keyword>
<dbReference type="InterPro" id="IPR013525">
    <property type="entry name" value="ABC2_TM"/>
</dbReference>
<feature type="transmembrane region" description="Helical" evidence="9">
    <location>
        <begin position="256"/>
        <end position="277"/>
    </location>
</feature>
<dbReference type="GO" id="GO:0015920">
    <property type="term" value="P:lipopolysaccharide transport"/>
    <property type="evidence" value="ECO:0007669"/>
    <property type="project" value="TreeGrafter"/>
</dbReference>
<keyword evidence="7 9" id="KW-1133">Transmembrane helix</keyword>
<dbReference type="EMBL" id="CVRQ01000022">
    <property type="protein sequence ID" value="CRL39193.1"/>
    <property type="molecule type" value="Genomic_DNA"/>
</dbReference>
<keyword evidence="5" id="KW-0997">Cell inner membrane</keyword>
<protein>
    <recommendedName>
        <fullName evidence="9">Transport permease protein</fullName>
    </recommendedName>
</protein>
<feature type="transmembrane region" description="Helical" evidence="9">
    <location>
        <begin position="196"/>
        <end position="214"/>
    </location>
</feature>
<feature type="transmembrane region" description="Helical" evidence="9">
    <location>
        <begin position="9"/>
        <end position="27"/>
    </location>
</feature>
<feature type="domain" description="ABC transmembrane type-2" evidence="10">
    <location>
        <begin position="258"/>
        <end position="477"/>
    </location>
</feature>
<feature type="transmembrane region" description="Helical" evidence="9">
    <location>
        <begin position="398"/>
        <end position="415"/>
    </location>
</feature>
<evidence type="ECO:0000256" key="3">
    <source>
        <dbReference type="ARBA" id="ARBA00022448"/>
    </source>
</evidence>
<evidence type="ECO:0000256" key="7">
    <source>
        <dbReference type="ARBA" id="ARBA00022989"/>
    </source>
</evidence>
<dbReference type="RefSeq" id="WP_306778346.1">
    <property type="nucleotide sequence ID" value="NZ_CVRQ01000022.1"/>
</dbReference>
<dbReference type="PANTHER" id="PTHR30413">
    <property type="entry name" value="INNER MEMBRANE TRANSPORT PERMEASE"/>
    <property type="match status" value="1"/>
</dbReference>
<feature type="transmembrane region" description="Helical" evidence="9">
    <location>
        <begin position="336"/>
        <end position="360"/>
    </location>
</feature>